<dbReference type="InterPro" id="IPR029039">
    <property type="entry name" value="Flavoprotein-like_sf"/>
</dbReference>
<dbReference type="InterPro" id="IPR005025">
    <property type="entry name" value="FMN_Rdtase-like_dom"/>
</dbReference>
<dbReference type="SUPFAM" id="SSF52218">
    <property type="entry name" value="Flavoproteins"/>
    <property type="match status" value="1"/>
</dbReference>
<dbReference type="EMBL" id="JAEKPD010000016">
    <property type="protein sequence ID" value="MBJ3764143.1"/>
    <property type="molecule type" value="Genomic_DNA"/>
</dbReference>
<gene>
    <name evidence="2" type="ORF">ILP92_15440</name>
</gene>
<dbReference type="GO" id="GO:0016491">
    <property type="term" value="F:oxidoreductase activity"/>
    <property type="evidence" value="ECO:0007669"/>
    <property type="project" value="InterPro"/>
</dbReference>
<dbReference type="Pfam" id="PF03358">
    <property type="entry name" value="FMN_red"/>
    <property type="match status" value="1"/>
</dbReference>
<accession>A0A934IJM4</accession>
<name>A0A934IJM4_9RHOB</name>
<sequence length="61" mass="6706">MKILAFAATNSRDSINSALFDFAAKRARSSLSPQAEVTFVDLNDIEMPIYSVDRERASGIP</sequence>
<keyword evidence="3" id="KW-1185">Reference proteome</keyword>
<dbReference type="Gene3D" id="3.40.50.360">
    <property type="match status" value="1"/>
</dbReference>
<organism evidence="2 3">
    <name type="scientific">Palleronia pontilimi</name>
    <dbReference type="NCBI Taxonomy" id="1964209"/>
    <lineage>
        <taxon>Bacteria</taxon>
        <taxon>Pseudomonadati</taxon>
        <taxon>Pseudomonadota</taxon>
        <taxon>Alphaproteobacteria</taxon>
        <taxon>Rhodobacterales</taxon>
        <taxon>Roseobacteraceae</taxon>
        <taxon>Palleronia</taxon>
    </lineage>
</organism>
<reference evidence="2" key="1">
    <citation type="submission" date="2020-12" db="EMBL/GenBank/DDBJ databases">
        <title>Bacterial taxonomy.</title>
        <authorList>
            <person name="Pan X."/>
        </authorList>
    </citation>
    <scope>NUCLEOTIDE SEQUENCE</scope>
    <source>
        <strain evidence="2">KCTC 52957</strain>
    </source>
</reference>
<evidence type="ECO:0000313" key="2">
    <source>
        <dbReference type="EMBL" id="MBJ3764143.1"/>
    </source>
</evidence>
<dbReference type="AlphaFoldDB" id="A0A934IJM4"/>
<comment type="caution">
    <text evidence="2">The sequence shown here is derived from an EMBL/GenBank/DDBJ whole genome shotgun (WGS) entry which is preliminary data.</text>
</comment>
<proteinExistence type="predicted"/>
<feature type="domain" description="NADPH-dependent FMN reductase-like" evidence="1">
    <location>
        <begin position="1"/>
        <end position="57"/>
    </location>
</feature>
<dbReference type="Proteomes" id="UP000642488">
    <property type="component" value="Unassembled WGS sequence"/>
</dbReference>
<evidence type="ECO:0000259" key="1">
    <source>
        <dbReference type="Pfam" id="PF03358"/>
    </source>
</evidence>
<evidence type="ECO:0000313" key="3">
    <source>
        <dbReference type="Proteomes" id="UP000642488"/>
    </source>
</evidence>
<protein>
    <submittedName>
        <fullName evidence="2">NAD(P)H-dependent oxidoreductase</fullName>
    </submittedName>
</protein>